<organism evidence="5 6">
    <name type="scientific">Lactuca saligna</name>
    <name type="common">Willowleaf lettuce</name>
    <dbReference type="NCBI Taxonomy" id="75948"/>
    <lineage>
        <taxon>Eukaryota</taxon>
        <taxon>Viridiplantae</taxon>
        <taxon>Streptophyta</taxon>
        <taxon>Embryophyta</taxon>
        <taxon>Tracheophyta</taxon>
        <taxon>Spermatophyta</taxon>
        <taxon>Magnoliopsida</taxon>
        <taxon>eudicotyledons</taxon>
        <taxon>Gunneridae</taxon>
        <taxon>Pentapetalae</taxon>
        <taxon>asterids</taxon>
        <taxon>campanulids</taxon>
        <taxon>Asterales</taxon>
        <taxon>Asteraceae</taxon>
        <taxon>Cichorioideae</taxon>
        <taxon>Cichorieae</taxon>
        <taxon>Lactucinae</taxon>
        <taxon>Lactuca</taxon>
    </lineage>
</organism>
<dbReference type="InterPro" id="IPR045051">
    <property type="entry name" value="SBT"/>
</dbReference>
<evidence type="ECO:0000313" key="5">
    <source>
        <dbReference type="EMBL" id="CAI9278356.1"/>
    </source>
</evidence>
<dbReference type="Proteomes" id="UP001177003">
    <property type="component" value="Chromosome 4"/>
</dbReference>
<evidence type="ECO:0000259" key="4">
    <source>
        <dbReference type="Pfam" id="PF05922"/>
    </source>
</evidence>
<dbReference type="InterPro" id="IPR010259">
    <property type="entry name" value="S8pro/Inhibitor_I9"/>
</dbReference>
<dbReference type="InterPro" id="IPR037045">
    <property type="entry name" value="S8pro/Inhibitor_I9_sf"/>
</dbReference>
<proteinExistence type="inferred from homology"/>
<evidence type="ECO:0000256" key="3">
    <source>
        <dbReference type="SAM" id="SignalP"/>
    </source>
</evidence>
<gene>
    <name evidence="5" type="ORF">LSALG_LOCUS18225</name>
</gene>
<feature type="signal peptide" evidence="3">
    <location>
        <begin position="1"/>
        <end position="27"/>
    </location>
</feature>
<dbReference type="Gene3D" id="3.30.70.80">
    <property type="entry name" value="Peptidase S8 propeptide/proteinase inhibitor I9"/>
    <property type="match status" value="1"/>
</dbReference>
<dbReference type="Pfam" id="PF05922">
    <property type="entry name" value="Inhibitor_I9"/>
    <property type="match status" value="1"/>
</dbReference>
<dbReference type="GO" id="GO:0004252">
    <property type="term" value="F:serine-type endopeptidase activity"/>
    <property type="evidence" value="ECO:0007669"/>
    <property type="project" value="InterPro"/>
</dbReference>
<sequence length="193" mass="21827">MRKKNMKMMINVLQTCIFISLVVVVSAIDEDRKVFIAYMGFLPEGEYSASLHHHEILKNITKPRFASKALIRSYHRSFNGFAAYLSQEEQQKLAGYEGIVSVFPCQKLHLQTTRSWDFMGFPTTIERSPVGESNTIIGVIDSGIWPESESFSDEGLGPIPKKWKGECQGGTNFTCNREILLGTRKGMELMLLL</sequence>
<dbReference type="InterPro" id="IPR036852">
    <property type="entry name" value="Peptidase_S8/S53_dom_sf"/>
</dbReference>
<dbReference type="PANTHER" id="PTHR10795">
    <property type="entry name" value="PROPROTEIN CONVERTASE SUBTILISIN/KEXIN"/>
    <property type="match status" value="1"/>
</dbReference>
<dbReference type="GO" id="GO:0006508">
    <property type="term" value="P:proteolysis"/>
    <property type="evidence" value="ECO:0007669"/>
    <property type="project" value="InterPro"/>
</dbReference>
<dbReference type="SUPFAM" id="SSF52743">
    <property type="entry name" value="Subtilisin-like"/>
    <property type="match status" value="1"/>
</dbReference>
<dbReference type="EMBL" id="OX465080">
    <property type="protein sequence ID" value="CAI9278356.1"/>
    <property type="molecule type" value="Genomic_DNA"/>
</dbReference>
<evidence type="ECO:0000256" key="2">
    <source>
        <dbReference type="ARBA" id="ARBA00022729"/>
    </source>
</evidence>
<dbReference type="Gene3D" id="3.40.50.200">
    <property type="entry name" value="Peptidase S8/S53 domain"/>
    <property type="match status" value="1"/>
</dbReference>
<comment type="similarity">
    <text evidence="1">Belongs to the peptidase S8 family.</text>
</comment>
<feature type="chain" id="PRO_5041438783" description="Inhibitor I9 domain-containing protein" evidence="3">
    <location>
        <begin position="28"/>
        <end position="193"/>
    </location>
</feature>
<keyword evidence="6" id="KW-1185">Reference proteome</keyword>
<evidence type="ECO:0000256" key="1">
    <source>
        <dbReference type="ARBA" id="ARBA00011073"/>
    </source>
</evidence>
<reference evidence="5" key="1">
    <citation type="submission" date="2023-04" db="EMBL/GenBank/DDBJ databases">
        <authorList>
            <person name="Vijverberg K."/>
            <person name="Xiong W."/>
            <person name="Schranz E."/>
        </authorList>
    </citation>
    <scope>NUCLEOTIDE SEQUENCE</scope>
</reference>
<feature type="domain" description="Inhibitor I9" evidence="4">
    <location>
        <begin position="45"/>
        <end position="111"/>
    </location>
</feature>
<protein>
    <recommendedName>
        <fullName evidence="4">Inhibitor I9 domain-containing protein</fullName>
    </recommendedName>
</protein>
<evidence type="ECO:0000313" key="6">
    <source>
        <dbReference type="Proteomes" id="UP001177003"/>
    </source>
</evidence>
<dbReference type="AlphaFoldDB" id="A0AA35YQP2"/>
<name>A0AA35YQP2_LACSI</name>
<accession>A0AA35YQP2</accession>
<keyword evidence="2 3" id="KW-0732">Signal</keyword>